<evidence type="ECO:0000313" key="2">
    <source>
        <dbReference type="Proteomes" id="UP000321328"/>
    </source>
</evidence>
<keyword evidence="2" id="KW-1185">Reference proteome</keyword>
<dbReference type="Proteomes" id="UP000321328">
    <property type="component" value="Unassembled WGS sequence"/>
</dbReference>
<proteinExistence type="predicted"/>
<dbReference type="EMBL" id="BJVI01000005">
    <property type="protein sequence ID" value="GEL17049.1"/>
    <property type="molecule type" value="Genomic_DNA"/>
</dbReference>
<comment type="caution">
    <text evidence="1">The sequence shown here is derived from an EMBL/GenBank/DDBJ whole genome shotgun (WGS) entry which is preliminary data.</text>
</comment>
<reference evidence="1 2" key="1">
    <citation type="submission" date="2019-07" db="EMBL/GenBank/DDBJ databases">
        <title>Whole genome shotgun sequence of Pseudonocardia asaccharolytica NBRC 16224.</title>
        <authorList>
            <person name="Hosoyama A."/>
            <person name="Uohara A."/>
            <person name="Ohji S."/>
            <person name="Ichikawa N."/>
        </authorList>
    </citation>
    <scope>NUCLEOTIDE SEQUENCE [LARGE SCALE GENOMIC DNA]</scope>
    <source>
        <strain evidence="1 2">NBRC 16224</strain>
    </source>
</reference>
<accession>A0A511CWV9</accession>
<evidence type="ECO:0000313" key="1">
    <source>
        <dbReference type="EMBL" id="GEL17049.1"/>
    </source>
</evidence>
<protein>
    <submittedName>
        <fullName evidence="1">Uncharacterized protein</fullName>
    </submittedName>
</protein>
<organism evidence="1 2">
    <name type="scientific">Pseudonocardia asaccharolytica DSM 44247 = NBRC 16224</name>
    <dbReference type="NCBI Taxonomy" id="1123024"/>
    <lineage>
        <taxon>Bacteria</taxon>
        <taxon>Bacillati</taxon>
        <taxon>Actinomycetota</taxon>
        <taxon>Actinomycetes</taxon>
        <taxon>Pseudonocardiales</taxon>
        <taxon>Pseudonocardiaceae</taxon>
        <taxon>Pseudonocardia</taxon>
    </lineage>
</organism>
<sequence>MLFGIGLELQYHSAVRRGLRRPGRYLRRAELLIIVPSATVLFLLGSRLLRAGALADTAAGPGCGPG</sequence>
<dbReference type="AlphaFoldDB" id="A0A511CWV9"/>
<gene>
    <name evidence="1" type="ORF">PA7_08860</name>
</gene>
<name>A0A511CWV9_9PSEU</name>